<protein>
    <submittedName>
        <fullName evidence="10">FtsQ-type POTRA domain-containing protein</fullName>
    </submittedName>
</protein>
<comment type="subcellular location">
    <subcellularLocation>
        <location evidence="1">Membrane</location>
    </subcellularLocation>
</comment>
<proteinExistence type="predicted"/>
<keyword evidence="7" id="KW-0131">Cell cycle</keyword>
<reference evidence="10 11" key="1">
    <citation type="submission" date="2024-04" db="EMBL/GenBank/DDBJ databases">
        <title>Human intestinal bacterial collection.</title>
        <authorList>
            <person name="Pauvert C."/>
            <person name="Hitch T.C.A."/>
            <person name="Clavel T."/>
        </authorList>
    </citation>
    <scope>NUCLEOTIDE SEQUENCE [LARGE SCALE GENOMIC DNA]</scope>
    <source>
        <strain evidence="10 11">CLA-SR-H026</strain>
    </source>
</reference>
<keyword evidence="6" id="KW-0472">Membrane</keyword>
<accession>A0ABV1J3Q1</accession>
<evidence type="ECO:0000256" key="2">
    <source>
        <dbReference type="ARBA" id="ARBA00022475"/>
    </source>
</evidence>
<name>A0ABV1J3Q1_9FIRM</name>
<evidence type="ECO:0000256" key="4">
    <source>
        <dbReference type="ARBA" id="ARBA00022692"/>
    </source>
</evidence>
<keyword evidence="11" id="KW-1185">Reference proteome</keyword>
<dbReference type="Gene3D" id="3.10.20.310">
    <property type="entry name" value="membrane protein fhac"/>
    <property type="match status" value="1"/>
</dbReference>
<keyword evidence="3" id="KW-0132">Cell division</keyword>
<evidence type="ECO:0000256" key="1">
    <source>
        <dbReference type="ARBA" id="ARBA00004370"/>
    </source>
</evidence>
<keyword evidence="4" id="KW-0812">Transmembrane</keyword>
<evidence type="ECO:0000256" key="3">
    <source>
        <dbReference type="ARBA" id="ARBA00022618"/>
    </source>
</evidence>
<keyword evidence="5" id="KW-1133">Transmembrane helix</keyword>
<evidence type="ECO:0000259" key="9">
    <source>
        <dbReference type="PROSITE" id="PS51779"/>
    </source>
</evidence>
<sequence>MKPENTKKRPRRKKKLQKKYRNRRIAFLLIVAMVLGGGLFAFNNLTAMKDVEVSGTKAVSKNTVVKIARESMGKSYFRMNKSRLKNRLEQMPYVKEARIGLSFPHTLSIAIDEEIPFAQLYSGEGYILVNEDFRALEITRSYDPNLPKITGVVTDGVRPGQVAFKSTGNDKKIHMIKTLFASEIKKDIHTVSILDRGMRVAFSDGTLVHISSFDDGEYKTKQLEEIRKEMKAKNEAYREIYLDQGDHPVAVKPSSLDDEASDENENGMEASKDNEKKSEKTNETGKMKKTTEDSAETKEKKTETQEASNTAD</sequence>
<keyword evidence="2" id="KW-1003">Cell membrane</keyword>
<feature type="compositionally biased region" description="Acidic residues" evidence="8">
    <location>
        <begin position="256"/>
        <end position="266"/>
    </location>
</feature>
<dbReference type="RefSeq" id="WP_148471529.1">
    <property type="nucleotide sequence ID" value="NZ_JAOQJD010000001.1"/>
</dbReference>
<dbReference type="Proteomes" id="UP001481872">
    <property type="component" value="Unassembled WGS sequence"/>
</dbReference>
<dbReference type="Pfam" id="PF08478">
    <property type="entry name" value="POTRA_1"/>
    <property type="match status" value="1"/>
</dbReference>
<gene>
    <name evidence="10" type="ORF">AAA081_00675</name>
</gene>
<evidence type="ECO:0000256" key="5">
    <source>
        <dbReference type="ARBA" id="ARBA00022989"/>
    </source>
</evidence>
<dbReference type="EMBL" id="JBBNPS010000001">
    <property type="protein sequence ID" value="MEQ3352820.1"/>
    <property type="molecule type" value="Genomic_DNA"/>
</dbReference>
<evidence type="ECO:0000256" key="7">
    <source>
        <dbReference type="ARBA" id="ARBA00023306"/>
    </source>
</evidence>
<dbReference type="PROSITE" id="PS51779">
    <property type="entry name" value="POTRA"/>
    <property type="match status" value="1"/>
</dbReference>
<feature type="domain" description="POTRA" evidence="9">
    <location>
        <begin position="46"/>
        <end position="114"/>
    </location>
</feature>
<organism evidence="10 11">
    <name type="scientific">Aedoeadaptatus acetigenes</name>
    <dbReference type="NCBI Taxonomy" id="2981723"/>
    <lineage>
        <taxon>Bacteria</taxon>
        <taxon>Bacillati</taxon>
        <taxon>Bacillota</taxon>
        <taxon>Tissierellia</taxon>
        <taxon>Tissierellales</taxon>
        <taxon>Peptoniphilaceae</taxon>
        <taxon>Aedoeadaptatus</taxon>
    </lineage>
</organism>
<feature type="compositionally biased region" description="Basic and acidic residues" evidence="8">
    <location>
        <begin position="270"/>
        <end position="304"/>
    </location>
</feature>
<dbReference type="InterPro" id="IPR034746">
    <property type="entry name" value="POTRA"/>
</dbReference>
<evidence type="ECO:0000313" key="10">
    <source>
        <dbReference type="EMBL" id="MEQ3352820.1"/>
    </source>
</evidence>
<evidence type="ECO:0000256" key="8">
    <source>
        <dbReference type="SAM" id="MobiDB-lite"/>
    </source>
</evidence>
<dbReference type="InterPro" id="IPR050487">
    <property type="entry name" value="FtsQ_DivIB"/>
</dbReference>
<evidence type="ECO:0000256" key="6">
    <source>
        <dbReference type="ARBA" id="ARBA00023136"/>
    </source>
</evidence>
<feature type="region of interest" description="Disordered" evidence="8">
    <location>
        <begin position="244"/>
        <end position="312"/>
    </location>
</feature>
<dbReference type="PANTHER" id="PTHR37820">
    <property type="entry name" value="CELL DIVISION PROTEIN DIVIB"/>
    <property type="match status" value="1"/>
</dbReference>
<dbReference type="InterPro" id="IPR013685">
    <property type="entry name" value="POTRA_FtsQ_type"/>
</dbReference>
<evidence type="ECO:0000313" key="11">
    <source>
        <dbReference type="Proteomes" id="UP001481872"/>
    </source>
</evidence>
<dbReference type="PANTHER" id="PTHR37820:SF1">
    <property type="entry name" value="CELL DIVISION PROTEIN FTSQ"/>
    <property type="match status" value="1"/>
</dbReference>
<comment type="caution">
    <text evidence="10">The sequence shown here is derived from an EMBL/GenBank/DDBJ whole genome shotgun (WGS) entry which is preliminary data.</text>
</comment>